<dbReference type="CDD" id="cd03214">
    <property type="entry name" value="ABC_Iron-Siderophores_B12_Hemin"/>
    <property type="match status" value="1"/>
</dbReference>
<reference evidence="6" key="1">
    <citation type="journal article" date="2021" name="PeerJ">
        <title>Extensive microbial diversity within the chicken gut microbiome revealed by metagenomics and culture.</title>
        <authorList>
            <person name="Gilroy R."/>
            <person name="Ravi A."/>
            <person name="Getino M."/>
            <person name="Pursley I."/>
            <person name="Horton D.L."/>
            <person name="Alikhan N.F."/>
            <person name="Baker D."/>
            <person name="Gharbi K."/>
            <person name="Hall N."/>
            <person name="Watson M."/>
            <person name="Adriaenssens E.M."/>
            <person name="Foster-Nyarko E."/>
            <person name="Jarju S."/>
            <person name="Secka A."/>
            <person name="Antonio M."/>
            <person name="Oren A."/>
            <person name="Chaudhuri R.R."/>
            <person name="La Ragione R."/>
            <person name="Hildebrand F."/>
            <person name="Pallen M.J."/>
        </authorList>
    </citation>
    <scope>NUCLEOTIDE SEQUENCE</scope>
    <source>
        <strain evidence="6">ChiHjej13B12-4958</strain>
    </source>
</reference>
<dbReference type="Proteomes" id="UP000823858">
    <property type="component" value="Unassembled WGS sequence"/>
</dbReference>
<dbReference type="GO" id="GO:0005524">
    <property type="term" value="F:ATP binding"/>
    <property type="evidence" value="ECO:0007669"/>
    <property type="project" value="UniProtKB-KW"/>
</dbReference>
<keyword evidence="3 6" id="KW-0067">ATP-binding</keyword>
<accession>A0A9D2QC96</accession>
<dbReference type="AlphaFoldDB" id="A0A9D2QC96"/>
<evidence type="ECO:0000256" key="2">
    <source>
        <dbReference type="ARBA" id="ARBA00022741"/>
    </source>
</evidence>
<organism evidence="6 7">
    <name type="scientific">Candidatus Corynebacterium faecigallinarum</name>
    <dbReference type="NCBI Taxonomy" id="2838528"/>
    <lineage>
        <taxon>Bacteria</taxon>
        <taxon>Bacillati</taxon>
        <taxon>Actinomycetota</taxon>
        <taxon>Actinomycetes</taxon>
        <taxon>Mycobacteriales</taxon>
        <taxon>Corynebacteriaceae</taxon>
        <taxon>Corynebacterium</taxon>
    </lineage>
</organism>
<evidence type="ECO:0000259" key="5">
    <source>
        <dbReference type="PROSITE" id="PS50893"/>
    </source>
</evidence>
<proteinExistence type="predicted"/>
<dbReference type="PANTHER" id="PTHR42794">
    <property type="entry name" value="HEMIN IMPORT ATP-BINDING PROTEIN HMUV"/>
    <property type="match status" value="1"/>
</dbReference>
<dbReference type="Gene3D" id="3.40.50.300">
    <property type="entry name" value="P-loop containing nucleotide triphosphate hydrolases"/>
    <property type="match status" value="1"/>
</dbReference>
<dbReference type="InterPro" id="IPR017871">
    <property type="entry name" value="ABC_transporter-like_CS"/>
</dbReference>
<dbReference type="InterPro" id="IPR003593">
    <property type="entry name" value="AAA+_ATPase"/>
</dbReference>
<comment type="caution">
    <text evidence="6">The sequence shown here is derived from an EMBL/GenBank/DDBJ whole genome shotgun (WGS) entry which is preliminary data.</text>
</comment>
<name>A0A9D2QC96_9CORY</name>
<evidence type="ECO:0000256" key="4">
    <source>
        <dbReference type="ARBA" id="ARBA00022967"/>
    </source>
</evidence>
<dbReference type="InterPro" id="IPR027417">
    <property type="entry name" value="P-loop_NTPase"/>
</dbReference>
<sequence length="273" mass="28978">MITAENMQVSFRGASGGESVPAVDGVSLTVPDQGTVGLVGPNGSGKTTLLRALYGAVGLTGGRVLLDGEDLSDVRRRDVARTVAVVAQERDVSSAGMPMTVAELAMLGRLPHRGRFGTGGSMDQLIVEGSLDAVGMTALATRDLSALSGGERQRALIARALVQQARHVLLDEPTSHLDVRYQHEILEMVSGLPGSVVVLHDLNLAARYCDELVVMDHGKVVAHGSPDAVLTPEILEPVYGRAVTRVDVDGEITLVFPRRTERAVTSRRGCTRR</sequence>
<reference evidence="6" key="2">
    <citation type="submission" date="2021-04" db="EMBL/GenBank/DDBJ databases">
        <authorList>
            <person name="Gilroy R."/>
        </authorList>
    </citation>
    <scope>NUCLEOTIDE SEQUENCE</scope>
    <source>
        <strain evidence="6">ChiHjej13B12-4958</strain>
    </source>
</reference>
<keyword evidence="2" id="KW-0547">Nucleotide-binding</keyword>
<dbReference type="Pfam" id="PF00005">
    <property type="entry name" value="ABC_tran"/>
    <property type="match status" value="1"/>
</dbReference>
<evidence type="ECO:0000313" key="7">
    <source>
        <dbReference type="Proteomes" id="UP000823858"/>
    </source>
</evidence>
<dbReference type="PANTHER" id="PTHR42794:SF1">
    <property type="entry name" value="HEMIN IMPORT ATP-BINDING PROTEIN HMUV"/>
    <property type="match status" value="1"/>
</dbReference>
<gene>
    <name evidence="6" type="ORF">H9751_00170</name>
</gene>
<evidence type="ECO:0000256" key="3">
    <source>
        <dbReference type="ARBA" id="ARBA00022840"/>
    </source>
</evidence>
<dbReference type="FunFam" id="3.40.50.300:FF:000134">
    <property type="entry name" value="Iron-enterobactin ABC transporter ATP-binding protein"/>
    <property type="match status" value="1"/>
</dbReference>
<feature type="domain" description="ABC transporter" evidence="5">
    <location>
        <begin position="2"/>
        <end position="242"/>
    </location>
</feature>
<dbReference type="SUPFAM" id="SSF52540">
    <property type="entry name" value="P-loop containing nucleoside triphosphate hydrolases"/>
    <property type="match status" value="1"/>
</dbReference>
<dbReference type="SMART" id="SM00382">
    <property type="entry name" value="AAA"/>
    <property type="match status" value="1"/>
</dbReference>
<dbReference type="InterPro" id="IPR003439">
    <property type="entry name" value="ABC_transporter-like_ATP-bd"/>
</dbReference>
<dbReference type="PROSITE" id="PS00211">
    <property type="entry name" value="ABC_TRANSPORTER_1"/>
    <property type="match status" value="1"/>
</dbReference>
<evidence type="ECO:0000256" key="1">
    <source>
        <dbReference type="ARBA" id="ARBA00022448"/>
    </source>
</evidence>
<evidence type="ECO:0000313" key="6">
    <source>
        <dbReference type="EMBL" id="HJC83980.1"/>
    </source>
</evidence>
<dbReference type="GO" id="GO:0016887">
    <property type="term" value="F:ATP hydrolysis activity"/>
    <property type="evidence" value="ECO:0007669"/>
    <property type="project" value="InterPro"/>
</dbReference>
<keyword evidence="4" id="KW-1278">Translocase</keyword>
<dbReference type="PROSITE" id="PS50893">
    <property type="entry name" value="ABC_TRANSPORTER_2"/>
    <property type="match status" value="1"/>
</dbReference>
<protein>
    <submittedName>
        <fullName evidence="6">ABC transporter ATP-binding protein</fullName>
    </submittedName>
</protein>
<dbReference type="EMBL" id="DWVP01000001">
    <property type="protein sequence ID" value="HJC83980.1"/>
    <property type="molecule type" value="Genomic_DNA"/>
</dbReference>
<keyword evidence="1" id="KW-0813">Transport</keyword>